<reference evidence="1 2" key="1">
    <citation type="submission" date="2018-08" db="EMBL/GenBank/DDBJ databases">
        <title>A genome reference for cultivated species of the human gut microbiota.</title>
        <authorList>
            <person name="Zou Y."/>
            <person name="Xue W."/>
            <person name="Luo G."/>
        </authorList>
    </citation>
    <scope>NUCLEOTIDE SEQUENCE [LARGE SCALE GENOMIC DNA]</scope>
    <source>
        <strain evidence="1 2">AM25-6</strain>
    </source>
</reference>
<dbReference type="RefSeq" id="WP_117532730.1">
    <property type="nucleotide sequence ID" value="NZ_JBKXAL010000021.1"/>
</dbReference>
<gene>
    <name evidence="1" type="ORF">DW687_10825</name>
</gene>
<protein>
    <submittedName>
        <fullName evidence="1">Uncharacterized protein</fullName>
    </submittedName>
</protein>
<organism evidence="1 2">
    <name type="scientific">Anaerofustis stercorihominis</name>
    <dbReference type="NCBI Taxonomy" id="214853"/>
    <lineage>
        <taxon>Bacteria</taxon>
        <taxon>Bacillati</taxon>
        <taxon>Bacillota</taxon>
        <taxon>Clostridia</taxon>
        <taxon>Eubacteriales</taxon>
        <taxon>Eubacteriaceae</taxon>
        <taxon>Anaerofustis</taxon>
    </lineage>
</organism>
<proteinExistence type="predicted"/>
<dbReference type="Proteomes" id="UP000261212">
    <property type="component" value="Unassembled WGS sequence"/>
</dbReference>
<name>A0A3E3DVB4_9FIRM</name>
<sequence length="172" mass="20834">MTDICVKVEINDLFLLDSFYELLNNLDYRKSYVAVDRAKFSEHMFNNMDEEDKNTFYKYIKLDNPYENESFIDSLSIEQIKELWIFFLKDKLSPIDFDYAFERYKDDTMYSLFEWELALRLALSDMGISIKYDDNNFKVIDKNNKRLYFDYSSENNAEKLFLKILFPVNTFK</sequence>
<dbReference type="EMBL" id="QUSM01000007">
    <property type="protein sequence ID" value="RGD73227.1"/>
    <property type="molecule type" value="Genomic_DNA"/>
</dbReference>
<evidence type="ECO:0000313" key="1">
    <source>
        <dbReference type="EMBL" id="RGD73227.1"/>
    </source>
</evidence>
<evidence type="ECO:0000313" key="2">
    <source>
        <dbReference type="Proteomes" id="UP000261212"/>
    </source>
</evidence>
<comment type="caution">
    <text evidence="1">The sequence shown here is derived from an EMBL/GenBank/DDBJ whole genome shotgun (WGS) entry which is preliminary data.</text>
</comment>
<accession>A0A3E3DVB4</accession>
<dbReference type="AlphaFoldDB" id="A0A3E3DVB4"/>